<dbReference type="EMBL" id="JARJCM010000044">
    <property type="protein sequence ID" value="KAJ7036222.1"/>
    <property type="molecule type" value="Genomic_DNA"/>
</dbReference>
<organism evidence="1 2">
    <name type="scientific">Mycena alexandri</name>
    <dbReference type="NCBI Taxonomy" id="1745969"/>
    <lineage>
        <taxon>Eukaryota</taxon>
        <taxon>Fungi</taxon>
        <taxon>Dikarya</taxon>
        <taxon>Basidiomycota</taxon>
        <taxon>Agaricomycotina</taxon>
        <taxon>Agaricomycetes</taxon>
        <taxon>Agaricomycetidae</taxon>
        <taxon>Agaricales</taxon>
        <taxon>Marasmiineae</taxon>
        <taxon>Mycenaceae</taxon>
        <taxon>Mycena</taxon>
    </lineage>
</organism>
<accession>A0AAD6T2N6</accession>
<dbReference type="AlphaFoldDB" id="A0AAD6T2N6"/>
<sequence>MEPHLSLSSPPRPPTSALVYHGNIARYWELYNVPPSANFMGDKGANGNLVMNPLFNTLSSAAWYLRAQFNTAGENLAGVLERMRATHNANLSSKHFLARWECYAETGRGGGTDAGAGGEQEETRLCLCSVDRAGTFQRWIYRFRRDEVPLRLPLMSKPSVSKACTDSLRSTAEMNSSHHVIFAHLRWLSAAKSAASSVPRSNVFEHEQNSATLGHPNIVNYNNNRGILCSYFVRKNSHRLNAKPERGVRFGQWSNPEPEPCVQFGSVQITWYRRNSRNWRYRPTLMARLAHEWFSENAQNKSRDSRGRGGAVTVEDFRYFICSIFTLERRLIFVSKKSAVRMNGFGDLRGRGRNYSSPQRHVKCRSLAAAYNFGAGKQHLRRQRADRRRDN</sequence>
<evidence type="ECO:0000313" key="2">
    <source>
        <dbReference type="Proteomes" id="UP001218188"/>
    </source>
</evidence>
<reference evidence="1" key="1">
    <citation type="submission" date="2023-03" db="EMBL/GenBank/DDBJ databases">
        <title>Massive genome expansion in bonnet fungi (Mycena s.s.) driven by repeated elements and novel gene families across ecological guilds.</title>
        <authorList>
            <consortium name="Lawrence Berkeley National Laboratory"/>
            <person name="Harder C.B."/>
            <person name="Miyauchi S."/>
            <person name="Viragh M."/>
            <person name="Kuo A."/>
            <person name="Thoen E."/>
            <person name="Andreopoulos B."/>
            <person name="Lu D."/>
            <person name="Skrede I."/>
            <person name="Drula E."/>
            <person name="Henrissat B."/>
            <person name="Morin E."/>
            <person name="Kohler A."/>
            <person name="Barry K."/>
            <person name="LaButti K."/>
            <person name="Morin E."/>
            <person name="Salamov A."/>
            <person name="Lipzen A."/>
            <person name="Mereny Z."/>
            <person name="Hegedus B."/>
            <person name="Baldrian P."/>
            <person name="Stursova M."/>
            <person name="Weitz H."/>
            <person name="Taylor A."/>
            <person name="Grigoriev I.V."/>
            <person name="Nagy L.G."/>
            <person name="Martin F."/>
            <person name="Kauserud H."/>
        </authorList>
    </citation>
    <scope>NUCLEOTIDE SEQUENCE</scope>
    <source>
        <strain evidence="1">CBHHK200</strain>
    </source>
</reference>
<protein>
    <submittedName>
        <fullName evidence="1">Uncharacterized protein</fullName>
    </submittedName>
</protein>
<comment type="caution">
    <text evidence="1">The sequence shown here is derived from an EMBL/GenBank/DDBJ whole genome shotgun (WGS) entry which is preliminary data.</text>
</comment>
<name>A0AAD6T2N6_9AGAR</name>
<dbReference type="Proteomes" id="UP001218188">
    <property type="component" value="Unassembled WGS sequence"/>
</dbReference>
<proteinExistence type="predicted"/>
<keyword evidence="2" id="KW-1185">Reference proteome</keyword>
<gene>
    <name evidence="1" type="ORF">C8F04DRAFT_1181500</name>
</gene>
<evidence type="ECO:0000313" key="1">
    <source>
        <dbReference type="EMBL" id="KAJ7036222.1"/>
    </source>
</evidence>